<dbReference type="AlphaFoldDB" id="A0A8J3JEN6"/>
<evidence type="ECO:0000256" key="1">
    <source>
        <dbReference type="SAM" id="MobiDB-lite"/>
    </source>
</evidence>
<feature type="compositionally biased region" description="Pro residues" evidence="1">
    <location>
        <begin position="227"/>
        <end position="237"/>
    </location>
</feature>
<gene>
    <name evidence="2" type="ORF">Cba03nite_04960</name>
</gene>
<comment type="caution">
    <text evidence="2">The sequence shown here is derived from an EMBL/GenBank/DDBJ whole genome shotgun (WGS) entry which is preliminary data.</text>
</comment>
<protein>
    <submittedName>
        <fullName evidence="2">Uncharacterized protein</fullName>
    </submittedName>
</protein>
<dbReference type="RefSeq" id="WP_203741218.1">
    <property type="nucleotide sequence ID" value="NZ_BONF01000004.1"/>
</dbReference>
<feature type="region of interest" description="Disordered" evidence="1">
    <location>
        <begin position="266"/>
        <end position="318"/>
    </location>
</feature>
<keyword evidence="3" id="KW-1185">Reference proteome</keyword>
<dbReference type="Proteomes" id="UP000601223">
    <property type="component" value="Unassembled WGS sequence"/>
</dbReference>
<name>A0A8J3JEN6_9ACTN</name>
<feature type="region of interest" description="Disordered" evidence="1">
    <location>
        <begin position="222"/>
        <end position="243"/>
    </location>
</feature>
<organism evidence="2 3">
    <name type="scientific">Catellatospora bangladeshensis</name>
    <dbReference type="NCBI Taxonomy" id="310355"/>
    <lineage>
        <taxon>Bacteria</taxon>
        <taxon>Bacillati</taxon>
        <taxon>Actinomycetota</taxon>
        <taxon>Actinomycetes</taxon>
        <taxon>Micromonosporales</taxon>
        <taxon>Micromonosporaceae</taxon>
        <taxon>Catellatospora</taxon>
    </lineage>
</organism>
<feature type="compositionally biased region" description="Low complexity" evidence="1">
    <location>
        <begin position="266"/>
        <end position="284"/>
    </location>
</feature>
<proteinExistence type="predicted"/>
<accession>A0A8J3JEN6</accession>
<reference evidence="2 3" key="1">
    <citation type="submission" date="2021-01" db="EMBL/GenBank/DDBJ databases">
        <title>Whole genome shotgun sequence of Catellatospora bangladeshensis NBRC 107357.</title>
        <authorList>
            <person name="Komaki H."/>
            <person name="Tamura T."/>
        </authorList>
    </citation>
    <scope>NUCLEOTIDE SEQUENCE [LARGE SCALE GENOMIC DNA]</scope>
    <source>
        <strain evidence="2 3">NBRC 107357</strain>
    </source>
</reference>
<feature type="compositionally biased region" description="Low complexity" evidence="1">
    <location>
        <begin position="127"/>
        <end position="154"/>
    </location>
</feature>
<sequence>MGTSTIARRRILHLLAAGGLLLGLTATLTGGLASCSAGKKAPQAGSRPLTKAELDRLAGMRARNFADGRVGVHGTVGPKNRQTTVDGWVDWQRQLVYLSVTDGATNKGLVQAFPGVIAIRPGALPDAAPAPESARRSAAPGASAAPSDAQAAPAGKPPLTPPADGWRVRPIRLDDDQQRPLDNLVTFLFLLARKEADPAGPLGELRNQWVRKDTFDGAPVDVLLGPALPPQAAPSPAPASAAPSAAAPASASAAADASAQPSASAGVSASAATAPRTEATTAPTGDASPTGQADPAGTVAPAAASASPQPSPDPKSLEANGGAVGYWLNGDGALVRLETVLGSGLPTTIDLQRGQRQEFVRTAAIGGRDNAPSEITKAEAKVLAQLRQRNLKARGGEVTVTMPVMPGALRTAKGWLDWPRRLAYLAVRDVDDESYDVLMHADRTGVAVRKNGKRVPEEPPLPAPTGKWEQADWVELSASGEITDLDYLMYEALSLAANVPDDAEHIRKHGRRLRVDLLDGKPVGVFELPTAVEANVPAGLARMRYWVDNTGVLKRLELRTATGGFAQLDLALDKRPPTLPTKVK</sequence>
<evidence type="ECO:0000313" key="3">
    <source>
        <dbReference type="Proteomes" id="UP000601223"/>
    </source>
</evidence>
<feature type="region of interest" description="Disordered" evidence="1">
    <location>
        <begin position="127"/>
        <end position="167"/>
    </location>
</feature>
<feature type="compositionally biased region" description="Low complexity" evidence="1">
    <location>
        <begin position="295"/>
        <end position="308"/>
    </location>
</feature>
<dbReference type="EMBL" id="BONF01000004">
    <property type="protein sequence ID" value="GIF79147.1"/>
    <property type="molecule type" value="Genomic_DNA"/>
</dbReference>
<evidence type="ECO:0000313" key="2">
    <source>
        <dbReference type="EMBL" id="GIF79147.1"/>
    </source>
</evidence>